<organism evidence="3 4">
    <name type="scientific">Sulfurisphaera ohwakuensis</name>
    <dbReference type="NCBI Taxonomy" id="69656"/>
    <lineage>
        <taxon>Archaea</taxon>
        <taxon>Thermoproteota</taxon>
        <taxon>Thermoprotei</taxon>
        <taxon>Sulfolobales</taxon>
        <taxon>Sulfolobaceae</taxon>
        <taxon>Sulfurisphaera</taxon>
    </lineage>
</organism>
<dbReference type="Pfam" id="PF01370">
    <property type="entry name" value="Epimerase"/>
    <property type="match status" value="1"/>
</dbReference>
<dbReference type="EMBL" id="JACHFY010000007">
    <property type="protein sequence ID" value="MBB5253741.1"/>
    <property type="molecule type" value="Genomic_DNA"/>
</dbReference>
<keyword evidence="4" id="KW-1185">Reference proteome</keyword>
<reference evidence="2 5" key="2">
    <citation type="submission" date="2020-08" db="EMBL/GenBank/DDBJ databases">
        <title>Genomic Encyclopedia of Type Strains, Phase IV (KMG-IV): sequencing the most valuable type-strain genomes for metagenomic binning, comparative biology and taxonomic classification.</title>
        <authorList>
            <person name="Goeker M."/>
        </authorList>
    </citation>
    <scope>NUCLEOTIDE SEQUENCE [LARGE SCALE GENOMIC DNA]</scope>
    <source>
        <strain evidence="2 5">DSM 12421</strain>
    </source>
</reference>
<gene>
    <name evidence="3" type="ORF">D1869_10510</name>
    <name evidence="2" type="ORF">HNQ62_001512</name>
</gene>
<evidence type="ECO:0000313" key="3">
    <source>
        <dbReference type="EMBL" id="QGR17570.1"/>
    </source>
</evidence>
<dbReference type="GO" id="GO:0004029">
    <property type="term" value="F:aldehyde dehydrogenase (NAD+) activity"/>
    <property type="evidence" value="ECO:0007669"/>
    <property type="project" value="TreeGrafter"/>
</dbReference>
<dbReference type="KEGG" id="soh:D1869_10510"/>
<dbReference type="GO" id="GO:0005737">
    <property type="term" value="C:cytoplasm"/>
    <property type="evidence" value="ECO:0007669"/>
    <property type="project" value="TreeGrafter"/>
</dbReference>
<accession>A0A650CIC6</accession>
<dbReference type="AlphaFoldDB" id="A0A650CIC6"/>
<evidence type="ECO:0000313" key="4">
    <source>
        <dbReference type="Proteomes" id="UP000427373"/>
    </source>
</evidence>
<dbReference type="RefSeq" id="WP_156015057.1">
    <property type="nucleotide sequence ID" value="NZ_CP045484.1"/>
</dbReference>
<feature type="domain" description="NAD-dependent epimerase/dehydratase" evidence="1">
    <location>
        <begin position="3"/>
        <end position="176"/>
    </location>
</feature>
<dbReference type="InterPro" id="IPR051783">
    <property type="entry name" value="NAD(P)-dependent_oxidoreduct"/>
</dbReference>
<dbReference type="Proteomes" id="UP000427373">
    <property type="component" value="Chromosome"/>
</dbReference>
<name>A0A650CIC6_SULOH</name>
<dbReference type="PANTHER" id="PTHR48079:SF6">
    <property type="entry name" value="NAD(P)-BINDING DOMAIN-CONTAINING PROTEIN-RELATED"/>
    <property type="match status" value="1"/>
</dbReference>
<evidence type="ECO:0000313" key="2">
    <source>
        <dbReference type="EMBL" id="MBB5253741.1"/>
    </source>
</evidence>
<evidence type="ECO:0000259" key="1">
    <source>
        <dbReference type="Pfam" id="PF01370"/>
    </source>
</evidence>
<dbReference type="OrthoDB" id="213145at2157"/>
<reference evidence="3 4" key="1">
    <citation type="submission" date="2019-10" db="EMBL/GenBank/DDBJ databases">
        <title>Genome Sequences from Six Type Strain Members of the Archaeal Family Sulfolobaceae: Acidianus ambivalens, Acidianus infernus, Metallosphaera prunae, Stygiolobus azoricus, Sulfolobus metallicus, and Sulfurisphaera ohwakuensis.</title>
        <authorList>
            <person name="Counts J.A."/>
            <person name="Kelly R.M."/>
        </authorList>
    </citation>
    <scope>NUCLEOTIDE SEQUENCE [LARGE SCALE GENOMIC DNA]</scope>
    <source>
        <strain evidence="3 4">TA-1</strain>
    </source>
</reference>
<dbReference type="SUPFAM" id="SSF51735">
    <property type="entry name" value="NAD(P)-binding Rossmann-fold domains"/>
    <property type="match status" value="1"/>
</dbReference>
<dbReference type="InterPro" id="IPR001509">
    <property type="entry name" value="Epimerase_deHydtase"/>
</dbReference>
<dbReference type="Gene3D" id="3.40.50.720">
    <property type="entry name" value="NAD(P)-binding Rossmann-like Domain"/>
    <property type="match status" value="1"/>
</dbReference>
<dbReference type="GeneID" id="42801680"/>
<dbReference type="PANTHER" id="PTHR48079">
    <property type="entry name" value="PROTEIN YEEZ"/>
    <property type="match status" value="1"/>
</dbReference>
<dbReference type="EMBL" id="CP045484">
    <property type="protein sequence ID" value="QGR17570.1"/>
    <property type="molecule type" value="Genomic_DNA"/>
</dbReference>
<sequence>MRILITGLGFIATHVAEVLSSRHEVTVTYRNLNPVKKVYHEKLEEKGVKLIKLDILLDTERLREEVKKSDVVINFIGEISGDEKTLYISNVEVPKTIASIIKESENKPIFIHTSGSTYGITGEVKIEKELGEGLNPQSPFEKTKLEGEKVVYSIAKGNFPLIIIRPTLVYGKYSAHIQFVTMYRLAKLGIIPKTGISFMPISANNIGKMILRLIEEKPMLLYFYATECERVALEKFFEIYTKALGKRGIYIPIPKSIVKSAMPKEIRGLLKYEGTVYDCSVSKKLLGELRFDENEIYQNALFLKELDDKKILIPT</sequence>
<dbReference type="InterPro" id="IPR036291">
    <property type="entry name" value="NAD(P)-bd_dom_sf"/>
</dbReference>
<dbReference type="Proteomes" id="UP000582213">
    <property type="component" value="Unassembled WGS sequence"/>
</dbReference>
<protein>
    <submittedName>
        <fullName evidence="3">NAD-dependent epimerase/dehydratase family protein</fullName>
    </submittedName>
    <submittedName>
        <fullName evidence="2">Nucleoside-diphosphate-sugar epimerase</fullName>
    </submittedName>
</protein>
<evidence type="ECO:0000313" key="5">
    <source>
        <dbReference type="Proteomes" id="UP000582213"/>
    </source>
</evidence>
<proteinExistence type="predicted"/>